<keyword evidence="1" id="KW-0732">Signal</keyword>
<dbReference type="SUPFAM" id="SSF56935">
    <property type="entry name" value="Porins"/>
    <property type="match status" value="1"/>
</dbReference>
<dbReference type="Gene3D" id="2.170.130.10">
    <property type="entry name" value="TonB-dependent receptor, plug domain"/>
    <property type="match status" value="1"/>
</dbReference>
<sequence>MRKNMLNKTLIFFTMFCCTLLGGTISGVILNESDEPLPGANILIQGTSIGATTDINGEFQIQQLDVGKYELRVDYIGYYGQSIEFYISKFETESEESDKRGNIEKLGIDVGENKDKIMKGANISNVIIKLMPKLLDYDEVIVSASKSQEKVFDAPITVAMVSQRKIKEFSGNDIGHALSKVKGVDVYQAGNGRTNINTRGFMAVFSGRFVTLLNGKKFSDPIFRTAYNNTFPTIMEDIERLEVVFGPSSALYGPNAHNGLLNIIPKHPNEKPGLDISYTSGSSNFQSQRLRYAKAGDIFSYKINVENSQYKEWDYDRMYSPKDTDNDNRFLLQGEPF</sequence>
<dbReference type="InterPro" id="IPR039426">
    <property type="entry name" value="TonB-dep_rcpt-like"/>
</dbReference>
<dbReference type="AlphaFoldDB" id="A0A382Q0L2"/>
<dbReference type="InterPro" id="IPR012910">
    <property type="entry name" value="Plug_dom"/>
</dbReference>
<proteinExistence type="predicted"/>
<dbReference type="GO" id="GO:0015344">
    <property type="term" value="F:siderophore uptake transmembrane transporter activity"/>
    <property type="evidence" value="ECO:0007669"/>
    <property type="project" value="TreeGrafter"/>
</dbReference>
<dbReference type="PANTHER" id="PTHR30069:SF29">
    <property type="entry name" value="HEMOGLOBIN AND HEMOGLOBIN-HAPTOGLOBIN-BINDING PROTEIN 1-RELATED"/>
    <property type="match status" value="1"/>
</dbReference>
<evidence type="ECO:0000259" key="2">
    <source>
        <dbReference type="Pfam" id="PF07715"/>
    </source>
</evidence>
<dbReference type="InterPro" id="IPR037066">
    <property type="entry name" value="Plug_dom_sf"/>
</dbReference>
<reference evidence="3" key="1">
    <citation type="submission" date="2018-05" db="EMBL/GenBank/DDBJ databases">
        <authorList>
            <person name="Lanie J.A."/>
            <person name="Ng W.-L."/>
            <person name="Kazmierczak K.M."/>
            <person name="Andrzejewski T.M."/>
            <person name="Davidsen T.M."/>
            <person name="Wayne K.J."/>
            <person name="Tettelin H."/>
            <person name="Glass J.I."/>
            <person name="Rusch D."/>
            <person name="Podicherti R."/>
            <person name="Tsui H.-C.T."/>
            <person name="Winkler M.E."/>
        </authorList>
    </citation>
    <scope>NUCLEOTIDE SEQUENCE</scope>
</reference>
<evidence type="ECO:0000313" key="3">
    <source>
        <dbReference type="EMBL" id="SVC79134.1"/>
    </source>
</evidence>
<dbReference type="EMBL" id="UINC01111141">
    <property type="protein sequence ID" value="SVC79134.1"/>
    <property type="molecule type" value="Genomic_DNA"/>
</dbReference>
<dbReference type="SUPFAM" id="SSF49464">
    <property type="entry name" value="Carboxypeptidase regulatory domain-like"/>
    <property type="match status" value="1"/>
</dbReference>
<dbReference type="PROSITE" id="PS52016">
    <property type="entry name" value="TONB_DEPENDENT_REC_3"/>
    <property type="match status" value="1"/>
</dbReference>
<dbReference type="Pfam" id="PF13715">
    <property type="entry name" value="CarbopepD_reg_2"/>
    <property type="match status" value="1"/>
</dbReference>
<feature type="domain" description="TonB-dependent receptor plug" evidence="2">
    <location>
        <begin position="151"/>
        <end position="259"/>
    </location>
</feature>
<evidence type="ECO:0000256" key="1">
    <source>
        <dbReference type="ARBA" id="ARBA00022729"/>
    </source>
</evidence>
<accession>A0A382Q0L2</accession>
<gene>
    <name evidence="3" type="ORF">METZ01_LOCUS331988</name>
</gene>
<dbReference type="Gene3D" id="2.60.40.1120">
    <property type="entry name" value="Carboxypeptidase-like, regulatory domain"/>
    <property type="match status" value="1"/>
</dbReference>
<organism evidence="3">
    <name type="scientific">marine metagenome</name>
    <dbReference type="NCBI Taxonomy" id="408172"/>
    <lineage>
        <taxon>unclassified sequences</taxon>
        <taxon>metagenomes</taxon>
        <taxon>ecological metagenomes</taxon>
    </lineage>
</organism>
<dbReference type="GO" id="GO:0044718">
    <property type="term" value="P:siderophore transmembrane transport"/>
    <property type="evidence" value="ECO:0007669"/>
    <property type="project" value="TreeGrafter"/>
</dbReference>
<dbReference type="PANTHER" id="PTHR30069">
    <property type="entry name" value="TONB-DEPENDENT OUTER MEMBRANE RECEPTOR"/>
    <property type="match status" value="1"/>
</dbReference>
<dbReference type="InterPro" id="IPR008969">
    <property type="entry name" value="CarboxyPept-like_regulatory"/>
</dbReference>
<name>A0A382Q0L2_9ZZZZ</name>
<dbReference type="Pfam" id="PF07715">
    <property type="entry name" value="Plug"/>
    <property type="match status" value="1"/>
</dbReference>
<protein>
    <recommendedName>
        <fullName evidence="2">TonB-dependent receptor plug domain-containing protein</fullName>
    </recommendedName>
</protein>
<feature type="non-terminal residue" evidence="3">
    <location>
        <position position="337"/>
    </location>
</feature>